<evidence type="ECO:0000256" key="4">
    <source>
        <dbReference type="ARBA" id="ARBA00022989"/>
    </source>
</evidence>
<comment type="subcellular location">
    <subcellularLocation>
        <location evidence="6">Cell membrane</location>
        <topology evidence="6">Multi-pass membrane protein</topology>
    </subcellularLocation>
    <subcellularLocation>
        <location evidence="1">Membrane</location>
        <topology evidence="1">Multi-pass membrane protein</topology>
    </subcellularLocation>
</comment>
<feature type="transmembrane region" description="Helical" evidence="6">
    <location>
        <begin position="108"/>
        <end position="130"/>
    </location>
</feature>
<feature type="transmembrane region" description="Helical" evidence="6">
    <location>
        <begin position="241"/>
        <end position="261"/>
    </location>
</feature>
<feature type="transmembrane region" description="Helical" evidence="6">
    <location>
        <begin position="150"/>
        <end position="175"/>
    </location>
</feature>
<dbReference type="InterPro" id="IPR002781">
    <property type="entry name" value="TM_pro_TauE-like"/>
</dbReference>
<evidence type="ECO:0000256" key="6">
    <source>
        <dbReference type="RuleBase" id="RU363041"/>
    </source>
</evidence>
<name>A0A1M5BA39_9CLOT</name>
<reference evidence="7 8" key="1">
    <citation type="submission" date="2016-11" db="EMBL/GenBank/DDBJ databases">
        <authorList>
            <person name="Jaros S."/>
            <person name="Januszkiewicz K."/>
            <person name="Wedrychowicz H."/>
        </authorList>
    </citation>
    <scope>NUCLEOTIDE SEQUENCE [LARGE SCALE GENOMIC DNA]</scope>
    <source>
        <strain evidence="7 8">DSM 17459</strain>
    </source>
</reference>
<feature type="transmembrane region" description="Helical" evidence="6">
    <location>
        <begin position="43"/>
        <end position="65"/>
    </location>
</feature>
<sequence>MYDSSLLIIYLISFLASVLGAVCGIGGGVIIKPVLDSFQLMDAGTVSFLSGCTVLSMTCYSVVSVHVKGDSRIDYKVSTYLGIGAAAGGCLGKCLFEALNRWFSDAGRIGAVQSAALFVLTIGTLCYTLQKHRIHTRHITGKSICACIGIILGIMSSFLGIGGGPINLVLLYFCFSMETKVAVQNSLYIILISQVSSLIFTAVKGNLPAVRPALLLGMVIFGILGGAAGRRVNSKIDSHTVNKLFIAVMLIIILICVYNFVQYM</sequence>
<protein>
    <recommendedName>
        <fullName evidence="6">Probable membrane transporter protein</fullName>
    </recommendedName>
</protein>
<dbReference type="STRING" id="1122155.SAMN02745158_03560"/>
<evidence type="ECO:0000256" key="2">
    <source>
        <dbReference type="ARBA" id="ARBA00009142"/>
    </source>
</evidence>
<keyword evidence="3 6" id="KW-0812">Transmembrane</keyword>
<feature type="transmembrane region" description="Helical" evidence="6">
    <location>
        <begin position="6"/>
        <end position="31"/>
    </location>
</feature>
<keyword evidence="5 6" id="KW-0472">Membrane</keyword>
<feature type="transmembrane region" description="Helical" evidence="6">
    <location>
        <begin position="77"/>
        <end position="96"/>
    </location>
</feature>
<dbReference type="PANTHER" id="PTHR43701:SF2">
    <property type="entry name" value="MEMBRANE TRANSPORTER PROTEIN YJNA-RELATED"/>
    <property type="match status" value="1"/>
</dbReference>
<dbReference type="OrthoDB" id="3181470at2"/>
<keyword evidence="6" id="KW-1003">Cell membrane</keyword>
<dbReference type="EMBL" id="FQVI01000025">
    <property type="protein sequence ID" value="SHF39285.1"/>
    <property type="molecule type" value="Genomic_DNA"/>
</dbReference>
<dbReference type="InterPro" id="IPR051598">
    <property type="entry name" value="TSUP/Inactive_protease-like"/>
</dbReference>
<evidence type="ECO:0000256" key="1">
    <source>
        <dbReference type="ARBA" id="ARBA00004141"/>
    </source>
</evidence>
<dbReference type="Pfam" id="PF01925">
    <property type="entry name" value="TauE"/>
    <property type="match status" value="1"/>
</dbReference>
<organism evidence="7 8">
    <name type="scientific">Lactonifactor longoviformis DSM 17459</name>
    <dbReference type="NCBI Taxonomy" id="1122155"/>
    <lineage>
        <taxon>Bacteria</taxon>
        <taxon>Bacillati</taxon>
        <taxon>Bacillota</taxon>
        <taxon>Clostridia</taxon>
        <taxon>Eubacteriales</taxon>
        <taxon>Clostridiaceae</taxon>
        <taxon>Lactonifactor</taxon>
    </lineage>
</organism>
<dbReference type="PANTHER" id="PTHR43701">
    <property type="entry name" value="MEMBRANE TRANSPORTER PROTEIN MJ0441-RELATED"/>
    <property type="match status" value="1"/>
</dbReference>
<dbReference type="GO" id="GO:0005886">
    <property type="term" value="C:plasma membrane"/>
    <property type="evidence" value="ECO:0007669"/>
    <property type="project" value="UniProtKB-SubCell"/>
</dbReference>
<comment type="similarity">
    <text evidence="2 6">Belongs to the 4-toluene sulfonate uptake permease (TSUP) (TC 2.A.102) family.</text>
</comment>
<keyword evidence="4 6" id="KW-1133">Transmembrane helix</keyword>
<feature type="transmembrane region" description="Helical" evidence="6">
    <location>
        <begin position="209"/>
        <end position="229"/>
    </location>
</feature>
<evidence type="ECO:0000256" key="3">
    <source>
        <dbReference type="ARBA" id="ARBA00022692"/>
    </source>
</evidence>
<evidence type="ECO:0000313" key="7">
    <source>
        <dbReference type="EMBL" id="SHF39285.1"/>
    </source>
</evidence>
<accession>A0A1M5BA39</accession>
<gene>
    <name evidence="7" type="ORF">SAMN02745158_03560</name>
</gene>
<proteinExistence type="inferred from homology"/>
<keyword evidence="8" id="KW-1185">Reference proteome</keyword>
<dbReference type="Proteomes" id="UP000184245">
    <property type="component" value="Unassembled WGS sequence"/>
</dbReference>
<evidence type="ECO:0000256" key="5">
    <source>
        <dbReference type="ARBA" id="ARBA00023136"/>
    </source>
</evidence>
<feature type="transmembrane region" description="Helical" evidence="6">
    <location>
        <begin position="187"/>
        <end position="203"/>
    </location>
</feature>
<dbReference type="AlphaFoldDB" id="A0A1M5BA39"/>
<evidence type="ECO:0000313" key="8">
    <source>
        <dbReference type="Proteomes" id="UP000184245"/>
    </source>
</evidence>